<dbReference type="InterPro" id="IPR015421">
    <property type="entry name" value="PyrdxlP-dep_Trfase_major"/>
</dbReference>
<evidence type="ECO:0000256" key="4">
    <source>
        <dbReference type="ARBA" id="ARBA00023125"/>
    </source>
</evidence>
<protein>
    <submittedName>
        <fullName evidence="7">GntR family transcriptional regulator</fullName>
    </submittedName>
</protein>
<comment type="caution">
    <text evidence="7">The sequence shown here is derived from an EMBL/GenBank/DDBJ whole genome shotgun (WGS) entry which is preliminary data.</text>
</comment>
<dbReference type="CDD" id="cd00609">
    <property type="entry name" value="AAT_like"/>
    <property type="match status" value="1"/>
</dbReference>
<feature type="domain" description="HTH gntR-type" evidence="6">
    <location>
        <begin position="26"/>
        <end position="94"/>
    </location>
</feature>
<dbReference type="InterPro" id="IPR051446">
    <property type="entry name" value="HTH_trans_reg/aminotransferase"/>
</dbReference>
<dbReference type="InterPro" id="IPR015424">
    <property type="entry name" value="PyrdxlP-dep_Trfase"/>
</dbReference>
<dbReference type="SUPFAM" id="SSF53383">
    <property type="entry name" value="PLP-dependent transferases"/>
    <property type="match status" value="1"/>
</dbReference>
<evidence type="ECO:0000256" key="5">
    <source>
        <dbReference type="ARBA" id="ARBA00023163"/>
    </source>
</evidence>
<dbReference type="CDD" id="cd07377">
    <property type="entry name" value="WHTH_GntR"/>
    <property type="match status" value="1"/>
</dbReference>
<gene>
    <name evidence="7" type="ORF">Pph01_74940</name>
</gene>
<dbReference type="Gene3D" id="3.40.640.10">
    <property type="entry name" value="Type I PLP-dependent aspartate aminotransferase-like (Major domain)"/>
    <property type="match status" value="1"/>
</dbReference>
<dbReference type="Gene3D" id="1.10.10.10">
    <property type="entry name" value="Winged helix-like DNA-binding domain superfamily/Winged helix DNA-binding domain"/>
    <property type="match status" value="1"/>
</dbReference>
<dbReference type="PANTHER" id="PTHR46577:SF1">
    <property type="entry name" value="HTH-TYPE TRANSCRIPTIONAL REGULATORY PROTEIN GABR"/>
    <property type="match status" value="1"/>
</dbReference>
<dbReference type="InterPro" id="IPR036390">
    <property type="entry name" value="WH_DNA-bd_sf"/>
</dbReference>
<keyword evidence="3" id="KW-0805">Transcription regulation</keyword>
<evidence type="ECO:0000259" key="6">
    <source>
        <dbReference type="PROSITE" id="PS50949"/>
    </source>
</evidence>
<dbReference type="PROSITE" id="PS50949">
    <property type="entry name" value="HTH_GNTR"/>
    <property type="match status" value="1"/>
</dbReference>
<dbReference type="GO" id="GO:0003700">
    <property type="term" value="F:DNA-binding transcription factor activity"/>
    <property type="evidence" value="ECO:0007669"/>
    <property type="project" value="InterPro"/>
</dbReference>
<evidence type="ECO:0000313" key="7">
    <source>
        <dbReference type="EMBL" id="GII42491.1"/>
    </source>
</evidence>
<organism evidence="7 8">
    <name type="scientific">Planotetraspora phitsanulokensis</name>
    <dbReference type="NCBI Taxonomy" id="575192"/>
    <lineage>
        <taxon>Bacteria</taxon>
        <taxon>Bacillati</taxon>
        <taxon>Actinomycetota</taxon>
        <taxon>Actinomycetes</taxon>
        <taxon>Streptosporangiales</taxon>
        <taxon>Streptosporangiaceae</taxon>
        <taxon>Planotetraspora</taxon>
    </lineage>
</organism>
<name>A0A8J3UDG3_9ACTN</name>
<evidence type="ECO:0000256" key="3">
    <source>
        <dbReference type="ARBA" id="ARBA00023015"/>
    </source>
</evidence>
<dbReference type="RefSeq" id="WP_204077904.1">
    <property type="nucleotide sequence ID" value="NZ_BOOP01000043.1"/>
</dbReference>
<dbReference type="Pfam" id="PF00392">
    <property type="entry name" value="GntR"/>
    <property type="match status" value="1"/>
</dbReference>
<sequence>MQGSPDDGRTGFGSGLDLHLDLPGAGGVGRSLEAALREAVRSGRLTAGTRLPGTRGLAADLGLARGTVVHAYTQLIAEGWLTGARGSGTWVADVLPESDTGEALAHAPAEPRAAFLGDLRPGRPDVSTFPRADWVSSVRRVVSAMESGQLGYPDPAGMPALRSAVADYVSRTRGVWASAGSTVITAGFTQALALLARTFRRLGARRAATENPGFVLHRHLLASAGLDPVPLTVDADGADPSCLPDGTGFALLTPAHQHPWGVVLAPGRRSAFIDWARRNDAYVIEDDYDGEFRYDQQPVGAMQSLAPDRVIYAGSTSKTLAPGARLGWLVVPASLRDPLLQTVLETGSTPPVIDQLVLADLLSCGGYDRHVRRARLGYRRRRHELAERLATVTDTLLTGVAAGLHALLPVASADAERELVATAERAGLLLHGLHTARYWHTVGEERPAALVIGYAAPPQHAWRGALDTLVSLVGRPPGAIG</sequence>
<dbReference type="InterPro" id="IPR036388">
    <property type="entry name" value="WH-like_DNA-bd_sf"/>
</dbReference>
<dbReference type="GO" id="GO:0030170">
    <property type="term" value="F:pyridoxal phosphate binding"/>
    <property type="evidence" value="ECO:0007669"/>
    <property type="project" value="InterPro"/>
</dbReference>
<keyword evidence="5" id="KW-0804">Transcription</keyword>
<evidence type="ECO:0000256" key="1">
    <source>
        <dbReference type="ARBA" id="ARBA00005384"/>
    </source>
</evidence>
<dbReference type="EMBL" id="BOOP01000043">
    <property type="protein sequence ID" value="GII42491.1"/>
    <property type="molecule type" value="Genomic_DNA"/>
</dbReference>
<keyword evidence="2" id="KW-0663">Pyridoxal phosphate</keyword>
<comment type="similarity">
    <text evidence="1">In the C-terminal section; belongs to the class-I pyridoxal-phosphate-dependent aminotransferase family.</text>
</comment>
<evidence type="ECO:0000256" key="2">
    <source>
        <dbReference type="ARBA" id="ARBA00022898"/>
    </source>
</evidence>
<dbReference type="SMART" id="SM00345">
    <property type="entry name" value="HTH_GNTR"/>
    <property type="match status" value="1"/>
</dbReference>
<keyword evidence="8" id="KW-1185">Reference proteome</keyword>
<dbReference type="InterPro" id="IPR000524">
    <property type="entry name" value="Tscrpt_reg_HTH_GntR"/>
</dbReference>
<keyword evidence="4" id="KW-0238">DNA-binding</keyword>
<dbReference type="Pfam" id="PF00155">
    <property type="entry name" value="Aminotran_1_2"/>
    <property type="match status" value="1"/>
</dbReference>
<dbReference type="SUPFAM" id="SSF46785">
    <property type="entry name" value="Winged helix' DNA-binding domain"/>
    <property type="match status" value="1"/>
</dbReference>
<reference evidence="7 8" key="1">
    <citation type="submission" date="2021-01" db="EMBL/GenBank/DDBJ databases">
        <title>Whole genome shotgun sequence of Planotetraspora phitsanulokensis NBRC 104273.</title>
        <authorList>
            <person name="Komaki H."/>
            <person name="Tamura T."/>
        </authorList>
    </citation>
    <scope>NUCLEOTIDE SEQUENCE [LARGE SCALE GENOMIC DNA]</scope>
    <source>
        <strain evidence="7 8">NBRC 104273</strain>
    </source>
</reference>
<dbReference type="GO" id="GO:0003677">
    <property type="term" value="F:DNA binding"/>
    <property type="evidence" value="ECO:0007669"/>
    <property type="project" value="UniProtKB-KW"/>
</dbReference>
<dbReference type="InterPro" id="IPR004839">
    <property type="entry name" value="Aminotransferase_I/II_large"/>
</dbReference>
<dbReference type="Proteomes" id="UP000622547">
    <property type="component" value="Unassembled WGS sequence"/>
</dbReference>
<proteinExistence type="inferred from homology"/>
<dbReference type="AlphaFoldDB" id="A0A8J3UDG3"/>
<evidence type="ECO:0000313" key="8">
    <source>
        <dbReference type="Proteomes" id="UP000622547"/>
    </source>
</evidence>
<dbReference type="PANTHER" id="PTHR46577">
    <property type="entry name" value="HTH-TYPE TRANSCRIPTIONAL REGULATORY PROTEIN GABR"/>
    <property type="match status" value="1"/>
</dbReference>
<accession>A0A8J3UDG3</accession>